<evidence type="ECO:0000313" key="2">
    <source>
        <dbReference type="EMBL" id="MCL9809866.1"/>
    </source>
</evidence>
<proteinExistence type="predicted"/>
<dbReference type="InterPro" id="IPR029787">
    <property type="entry name" value="Nucleotide_cyclase"/>
</dbReference>
<dbReference type="Proteomes" id="UP001317191">
    <property type="component" value="Unassembled WGS sequence"/>
</dbReference>
<organism evidence="2 3">
    <name type="scientific">Flavobacterium luminosum</name>
    <dbReference type="NCBI Taxonomy" id="2949086"/>
    <lineage>
        <taxon>Bacteria</taxon>
        <taxon>Pseudomonadati</taxon>
        <taxon>Bacteroidota</taxon>
        <taxon>Flavobacteriia</taxon>
        <taxon>Flavobacteriales</taxon>
        <taxon>Flavobacteriaceae</taxon>
        <taxon>Flavobacterium</taxon>
    </lineage>
</organism>
<sequence>MNTFSEYQNIIEKALNRNEISKGLNESRRYTGLAGPTSPGRYTFSDYVSNRSQLSFSADLVAIANKMGAVPLNNQVIGHHPHFSHLKGTTNTEKHYIISAFIDIKGSTNLFKKYDEETNMIITNTIQLAAINVCQLFGGFIQRIQGDGLFVYFGGKNVDKSKATQHCLTALGLFSYFVKNDLKRAFEQHGIERIFTKIGIDFGDDDKVLWGVAGKDNTSEIATYSLHTSLAAKMQAYAGSNEIVVGQYVKDKANFDSMLYTVVEEQRYIFSDQDNAFYYTQYVFDWLKYLKSSQHIATSIAGDITIKPQIATIPSIASLKEVVGENRPYAKIKFR</sequence>
<feature type="domain" description="Guanylate cyclase" evidence="1">
    <location>
        <begin position="100"/>
        <end position="265"/>
    </location>
</feature>
<dbReference type="Pfam" id="PF00211">
    <property type="entry name" value="Guanylate_cyc"/>
    <property type="match status" value="1"/>
</dbReference>
<reference evidence="2 3" key="1">
    <citation type="submission" date="2022-05" db="EMBL/GenBank/DDBJ databases">
        <title>Flavobacterium sp., isolated from activated sludge.</title>
        <authorList>
            <person name="Ran Q."/>
        </authorList>
    </citation>
    <scope>NUCLEOTIDE SEQUENCE [LARGE SCALE GENOMIC DNA]</scope>
    <source>
        <strain evidence="2 3">HXWNR70</strain>
    </source>
</reference>
<accession>A0ABT0TRF5</accession>
<dbReference type="Gene3D" id="3.30.70.1230">
    <property type="entry name" value="Nucleotide cyclase"/>
    <property type="match status" value="1"/>
</dbReference>
<dbReference type="EMBL" id="JAMLJM010000009">
    <property type="protein sequence ID" value="MCL9809866.1"/>
    <property type="molecule type" value="Genomic_DNA"/>
</dbReference>
<evidence type="ECO:0000259" key="1">
    <source>
        <dbReference type="Pfam" id="PF00211"/>
    </source>
</evidence>
<gene>
    <name evidence="2" type="ORF">NAT50_10905</name>
</gene>
<name>A0ABT0TRF5_9FLAO</name>
<comment type="caution">
    <text evidence="2">The sequence shown here is derived from an EMBL/GenBank/DDBJ whole genome shotgun (WGS) entry which is preliminary data.</text>
</comment>
<protein>
    <recommendedName>
        <fullName evidence="1">Guanylate cyclase domain-containing protein</fullName>
    </recommendedName>
</protein>
<dbReference type="InterPro" id="IPR001054">
    <property type="entry name" value="A/G_cyclase"/>
</dbReference>
<dbReference type="RefSeq" id="WP_250593261.1">
    <property type="nucleotide sequence ID" value="NZ_JAMLJM010000009.1"/>
</dbReference>
<dbReference type="SUPFAM" id="SSF55073">
    <property type="entry name" value="Nucleotide cyclase"/>
    <property type="match status" value="1"/>
</dbReference>
<keyword evidence="3" id="KW-1185">Reference proteome</keyword>
<evidence type="ECO:0000313" key="3">
    <source>
        <dbReference type="Proteomes" id="UP001317191"/>
    </source>
</evidence>